<keyword evidence="3" id="KW-0560">Oxidoreductase</keyword>
<dbReference type="PRINTS" id="PR00080">
    <property type="entry name" value="SDRFAMILY"/>
</dbReference>
<protein>
    <submittedName>
        <fullName evidence="4">Uncharacterized protein</fullName>
    </submittedName>
</protein>
<dbReference type="STRING" id="264951.A0A443I6V4"/>
<evidence type="ECO:0000256" key="2">
    <source>
        <dbReference type="ARBA" id="ARBA00022857"/>
    </source>
</evidence>
<evidence type="ECO:0000313" key="4">
    <source>
        <dbReference type="EMBL" id="RWQ99781.1"/>
    </source>
</evidence>
<dbReference type="AlphaFoldDB" id="A0A443I6V4"/>
<sequence length="213" mass="22923">MAKLGVVPNQILMSLVAFLLTYTIVTGASRGIGQSSALDFATRGAKVVLTYSSPESDSAVSTTPISPGEIVSATLSAFGPHIDILINNAGYEIETPITKITAEDFSYWFLTSVAPGRIINIGSVAARHGFKNYSAYCSSKAALEGLTRVLAAELRDEGHMVNMVHPGPVRTVMLDEIPQWLVEWQRESTAVEHRLGTLDDVVQIVAFLAEGEE</sequence>
<dbReference type="PANTHER" id="PTHR43639:SF1">
    <property type="entry name" value="SHORT-CHAIN DEHYDROGENASE_REDUCTASE FAMILY PROTEIN"/>
    <property type="match status" value="1"/>
</dbReference>
<gene>
    <name evidence="4" type="ORF">C8Q69DRAFT_512460</name>
</gene>
<comment type="caution">
    <text evidence="4">The sequence shown here is derived from an EMBL/GenBank/DDBJ whole genome shotgun (WGS) entry which is preliminary data.</text>
</comment>
<organism evidence="4 5">
    <name type="scientific">Byssochlamys spectabilis</name>
    <name type="common">Paecilomyces variotii</name>
    <dbReference type="NCBI Taxonomy" id="264951"/>
    <lineage>
        <taxon>Eukaryota</taxon>
        <taxon>Fungi</taxon>
        <taxon>Dikarya</taxon>
        <taxon>Ascomycota</taxon>
        <taxon>Pezizomycotina</taxon>
        <taxon>Eurotiomycetes</taxon>
        <taxon>Eurotiomycetidae</taxon>
        <taxon>Eurotiales</taxon>
        <taxon>Thermoascaceae</taxon>
        <taxon>Paecilomyces</taxon>
    </lineage>
</organism>
<evidence type="ECO:0000313" key="5">
    <source>
        <dbReference type="Proteomes" id="UP000283841"/>
    </source>
</evidence>
<keyword evidence="2" id="KW-0521">NADP</keyword>
<accession>A0A443I6V4</accession>
<dbReference type="VEuPathDB" id="FungiDB:C8Q69DRAFT_512460"/>
<dbReference type="GO" id="GO:0016491">
    <property type="term" value="F:oxidoreductase activity"/>
    <property type="evidence" value="ECO:0007669"/>
    <property type="project" value="UniProtKB-KW"/>
</dbReference>
<proteinExistence type="inferred from homology"/>
<dbReference type="GeneID" id="39602570"/>
<evidence type="ECO:0000256" key="1">
    <source>
        <dbReference type="ARBA" id="ARBA00006484"/>
    </source>
</evidence>
<dbReference type="RefSeq" id="XP_028489426.1">
    <property type="nucleotide sequence ID" value="XM_028633293.1"/>
</dbReference>
<dbReference type="PROSITE" id="PS00061">
    <property type="entry name" value="ADH_SHORT"/>
    <property type="match status" value="1"/>
</dbReference>
<dbReference type="InterPro" id="IPR036291">
    <property type="entry name" value="NAD(P)-bd_dom_sf"/>
</dbReference>
<dbReference type="InterPro" id="IPR020904">
    <property type="entry name" value="Sc_DH/Rdtase_CS"/>
</dbReference>
<evidence type="ECO:0000256" key="3">
    <source>
        <dbReference type="ARBA" id="ARBA00023002"/>
    </source>
</evidence>
<dbReference type="PRINTS" id="PR00081">
    <property type="entry name" value="GDHRDH"/>
</dbReference>
<dbReference type="Gene3D" id="3.40.50.720">
    <property type="entry name" value="NAD(P)-binding Rossmann-like Domain"/>
    <property type="match status" value="2"/>
</dbReference>
<keyword evidence="5" id="KW-1185">Reference proteome</keyword>
<dbReference type="Proteomes" id="UP000283841">
    <property type="component" value="Unassembled WGS sequence"/>
</dbReference>
<dbReference type="EMBL" id="RCNU01000001">
    <property type="protein sequence ID" value="RWQ99781.1"/>
    <property type="molecule type" value="Genomic_DNA"/>
</dbReference>
<dbReference type="CDD" id="cd05233">
    <property type="entry name" value="SDR_c"/>
    <property type="match status" value="1"/>
</dbReference>
<name>A0A443I6V4_BYSSP</name>
<reference evidence="4 5" key="1">
    <citation type="journal article" date="2018" name="Front. Microbiol.">
        <title>Genomic and genetic insights into a cosmopolitan fungus, Paecilomyces variotii (Eurotiales).</title>
        <authorList>
            <person name="Urquhart A.S."/>
            <person name="Mondo S.J."/>
            <person name="Makela M.R."/>
            <person name="Hane J.K."/>
            <person name="Wiebenga A."/>
            <person name="He G."/>
            <person name="Mihaltcheva S."/>
            <person name="Pangilinan J."/>
            <person name="Lipzen A."/>
            <person name="Barry K."/>
            <person name="de Vries R.P."/>
            <person name="Grigoriev I.V."/>
            <person name="Idnurm A."/>
        </authorList>
    </citation>
    <scope>NUCLEOTIDE SEQUENCE [LARGE SCALE GENOMIC DNA]</scope>
    <source>
        <strain evidence="4 5">CBS 101075</strain>
    </source>
</reference>
<dbReference type="SUPFAM" id="SSF51735">
    <property type="entry name" value="NAD(P)-binding Rossmann-fold domains"/>
    <property type="match status" value="1"/>
</dbReference>
<dbReference type="PANTHER" id="PTHR43639">
    <property type="entry name" value="OXIDOREDUCTASE, SHORT-CHAIN DEHYDROGENASE/REDUCTASE FAMILY (AFU_ORTHOLOGUE AFUA_5G02870)"/>
    <property type="match status" value="1"/>
</dbReference>
<dbReference type="Pfam" id="PF13561">
    <property type="entry name" value="adh_short_C2"/>
    <property type="match status" value="1"/>
</dbReference>
<dbReference type="InterPro" id="IPR002347">
    <property type="entry name" value="SDR_fam"/>
</dbReference>
<comment type="similarity">
    <text evidence="1">Belongs to the short-chain dehydrogenases/reductases (SDR) family.</text>
</comment>